<dbReference type="PANTHER" id="PTHR31658:SF0">
    <property type="entry name" value="CONSERVED OLIGOMERIC GOLGI COMPLEX SUBUNIT 1"/>
    <property type="match status" value="1"/>
</dbReference>
<evidence type="ECO:0000256" key="4">
    <source>
        <dbReference type="ARBA" id="ARBA00022448"/>
    </source>
</evidence>
<dbReference type="GO" id="GO:0015031">
    <property type="term" value="P:protein transport"/>
    <property type="evidence" value="ECO:0007669"/>
    <property type="project" value="UniProtKB-KW"/>
</dbReference>
<keyword evidence="6" id="KW-0333">Golgi apparatus</keyword>
<evidence type="ECO:0000256" key="5">
    <source>
        <dbReference type="ARBA" id="ARBA00022927"/>
    </source>
</evidence>
<dbReference type="Pfam" id="PF08700">
    <property type="entry name" value="VPS51_Exo84_N"/>
    <property type="match status" value="1"/>
</dbReference>
<proteinExistence type="inferred from homology"/>
<dbReference type="InterPro" id="IPR033370">
    <property type="entry name" value="COG1"/>
</dbReference>
<keyword evidence="4" id="KW-0813">Transport</keyword>
<keyword evidence="9" id="KW-1185">Reference proteome</keyword>
<comment type="subcellular location">
    <subcellularLocation>
        <location evidence="1">Golgi apparatus membrane</location>
        <topology evidence="1">Peripheral membrane protein</topology>
    </subcellularLocation>
</comment>
<keyword evidence="7" id="KW-0472">Membrane</keyword>
<evidence type="ECO:0000256" key="2">
    <source>
        <dbReference type="ARBA" id="ARBA00006653"/>
    </source>
</evidence>
<evidence type="ECO:0000313" key="9">
    <source>
        <dbReference type="Proteomes" id="UP001187192"/>
    </source>
</evidence>
<evidence type="ECO:0000256" key="7">
    <source>
        <dbReference type="ARBA" id="ARBA00023136"/>
    </source>
</evidence>
<accession>A0AA87ZZM3</accession>
<name>A0AA87ZZM3_FICCA</name>
<dbReference type="GO" id="GO:0006891">
    <property type="term" value="P:intra-Golgi vesicle-mediated transport"/>
    <property type="evidence" value="ECO:0007669"/>
    <property type="project" value="InterPro"/>
</dbReference>
<keyword evidence="5" id="KW-0653">Protein transport</keyword>
<sequence length="1060" mass="117768">MRVLPAEEGLQRASLSGGGYRDAESLFRSKPIADIRTAESSTRSLIQQKQDDLRRLVGTRYRDLIDSADSILLMKQSCLSISSNLTSIHLSLSSLSLSSSSDSLSPHSDLLSPQSDARSRIYSLACRVKYLVDAPEHIWGCLDESMFLEAASRFVRSKHVHFRLNADLHDSDRRRFGALLQHQWQIVDGFKSQISQRARDRLSDRDLPIASYADAMAAISVIDELSPERNLYLFLDSRKAWISQSLARDREDGEVVRVFLEVLRTIQVTVGQVGELFLRVLNELPLFYKVVLGSPPASQLFGGIPNPEEEVKLWNSFRDQLESAMVILDRDYIAKACSSWVMECGREMVEMINGRFLIDAVGSGQELAAAEKAIRESMESKEVLGGSLEWLRSVFGGSSEIELPWSRMRELVLGDDSNLWDDIFEDAFVGRMKAIIDSRFVEMASAVNAVGGEAIGGECGLGFGGVWFIDSNAKRVSLSGLKLKNSLEENNEFKSCLNAYFGPQISGIRDAADNCCQSVLEDVLSFLESPKASLRLKVLAPFLQSKCYDSLSIILKQFTEEIHGLEEASVGSGQDKEGVQRALFIGRLLFAFLNHSKHVPVILGPPRFWVNETVSLVFDRLPSLLRADSSASDSEARRASIGPKRQTSLATAALLGAEESASPKLEELTSTLRDLCIQAHGLWISWLSNEHSVILSRELDQDDTLSSTAPLRGWEETVVKQDQTDDGHSEMKILLPSMPSLYIVSFLFHACEEVHRIGGHVLDRTILQKLALSLLEKVIGIYGNFLSTREASGMQVSEKGVLQVLLDLRFVADVLSGGDSNLIEESLKVPRAKVPFRRKQVSKQTKSVVRERINGLITRLSQRLDPIDWLTYEPYLWENERQSYQRHAVLFGFFVQLNRMYTDTVQKLPTNSESNIMRCSSVPRFKYLPISAPALSSRGTTKASLSTSAEDISSRNSWKVYTNGELSEKIDMDESSSFGVATPFLKSFMQVGSKFGGSTLKLGSILSDGQVGIFKDRSTAAMSTFGDILPAQAAEEVMTQAVYAAPKGYAYGKNSYKDVD</sequence>
<dbReference type="AlphaFoldDB" id="A0AA87ZZM3"/>
<evidence type="ECO:0000256" key="6">
    <source>
        <dbReference type="ARBA" id="ARBA00023034"/>
    </source>
</evidence>
<comment type="similarity">
    <text evidence="2">Belongs to the COG1 family.</text>
</comment>
<evidence type="ECO:0000313" key="8">
    <source>
        <dbReference type="EMBL" id="GMN46844.1"/>
    </source>
</evidence>
<comment type="caution">
    <text evidence="8">The sequence shown here is derived from an EMBL/GenBank/DDBJ whole genome shotgun (WGS) entry which is preliminary data.</text>
</comment>
<dbReference type="EMBL" id="BTGU01000024">
    <property type="protein sequence ID" value="GMN46844.1"/>
    <property type="molecule type" value="Genomic_DNA"/>
</dbReference>
<dbReference type="GO" id="GO:0017119">
    <property type="term" value="C:Golgi transport complex"/>
    <property type="evidence" value="ECO:0007669"/>
    <property type="project" value="InterPro"/>
</dbReference>
<dbReference type="Proteomes" id="UP001187192">
    <property type="component" value="Unassembled WGS sequence"/>
</dbReference>
<dbReference type="PANTHER" id="PTHR31658">
    <property type="entry name" value="CONSERVED OLIGOMERIC GOLGI COMPLEX SUBUNIT 1"/>
    <property type="match status" value="1"/>
</dbReference>
<evidence type="ECO:0000256" key="1">
    <source>
        <dbReference type="ARBA" id="ARBA00004395"/>
    </source>
</evidence>
<gene>
    <name evidence="8" type="ORF">TIFTF001_016023</name>
</gene>
<protein>
    <recommendedName>
        <fullName evidence="3">Conserved oligomeric Golgi complex subunit 1</fullName>
    </recommendedName>
</protein>
<dbReference type="GO" id="GO:0000139">
    <property type="term" value="C:Golgi membrane"/>
    <property type="evidence" value="ECO:0007669"/>
    <property type="project" value="UniProtKB-SubCell"/>
</dbReference>
<evidence type="ECO:0000256" key="3">
    <source>
        <dbReference type="ARBA" id="ARBA00020978"/>
    </source>
</evidence>
<reference evidence="8" key="1">
    <citation type="submission" date="2023-07" db="EMBL/GenBank/DDBJ databases">
        <title>draft genome sequence of fig (Ficus carica).</title>
        <authorList>
            <person name="Takahashi T."/>
            <person name="Nishimura K."/>
        </authorList>
    </citation>
    <scope>NUCLEOTIDE SEQUENCE</scope>
</reference>
<organism evidence="8 9">
    <name type="scientific">Ficus carica</name>
    <name type="common">Common fig</name>
    <dbReference type="NCBI Taxonomy" id="3494"/>
    <lineage>
        <taxon>Eukaryota</taxon>
        <taxon>Viridiplantae</taxon>
        <taxon>Streptophyta</taxon>
        <taxon>Embryophyta</taxon>
        <taxon>Tracheophyta</taxon>
        <taxon>Spermatophyta</taxon>
        <taxon>Magnoliopsida</taxon>
        <taxon>eudicotyledons</taxon>
        <taxon>Gunneridae</taxon>
        <taxon>Pentapetalae</taxon>
        <taxon>rosids</taxon>
        <taxon>fabids</taxon>
        <taxon>Rosales</taxon>
        <taxon>Moraceae</taxon>
        <taxon>Ficeae</taxon>
        <taxon>Ficus</taxon>
    </lineage>
</organism>